<dbReference type="PANTHER" id="PTHR31131">
    <property type="entry name" value="CHROMOSOME 1, WHOLE GENOME SHOTGUN SEQUENCE"/>
    <property type="match status" value="1"/>
</dbReference>
<organism evidence="3 4">
    <name type="scientific">Rhodotorula paludigena</name>
    <dbReference type="NCBI Taxonomy" id="86838"/>
    <lineage>
        <taxon>Eukaryota</taxon>
        <taxon>Fungi</taxon>
        <taxon>Dikarya</taxon>
        <taxon>Basidiomycota</taxon>
        <taxon>Pucciniomycotina</taxon>
        <taxon>Microbotryomycetes</taxon>
        <taxon>Sporidiobolales</taxon>
        <taxon>Sporidiobolaceae</taxon>
        <taxon>Rhodotorula</taxon>
    </lineage>
</organism>
<sequence length="679" mass="73465">MLSETTITILPTHLRLVHIPLARKDALMSRILDCWWFRRESVPFFLHFPPCGMTASNLEETGRSNADDQNHPRRNDPFFALCHNNVELSVFADAAIVRRCFGEYMRSAKTAREDKGKGKEREEDVLVGEELWVALEITFGGNGWAEAAPRLHALTAPLADAQISILFVSTFHSDYILVRSSSLPRVTAILEEAGFAFAEADKTMEAELRGMWEREGEERAAGAGGGSGGGGIGSGRSTRRSSHVAGIEDAMYEDEDEDVSALVGSLVLSDAGSAGGRGASSERPALSRSNSTSLSRSHSLHVTSSVGQPSASSAAAAGTSTLPPPPLSLLPDELVCVGLSPQHESLWRTKVLETLFYPERIYPRPPAASPPPPSFAPDVPLARQASLRRHHSRTRGERNQTPSPTPSRPRTPLARVREPSLTGTASSGDGADTPVASVLFSSGPTAAAGARPDPPSRSASTALPTRLAPYPVPFLALTQTSDGTSLTADVRLLRASFASCATGVAVEEVVFASGEAGLGGRWEGEDGLEGWEEEVARSKLEERWEERWRRRRKEPDEAEPSSSDTEDEAPSAKEDELEWEAVSPSIELSDLPTSDDDQDGEGERARERDEDADERTLLKCLQLDLTRFGLDKPGLVEHYAQLLISGGVRSLLYQSTYGSANILVAKRDVGRARRILMKG</sequence>
<feature type="region of interest" description="Disordered" evidence="1">
    <location>
        <begin position="385"/>
        <end position="464"/>
    </location>
</feature>
<feature type="domain" description="CASTOR ACT" evidence="2">
    <location>
        <begin position="132"/>
        <end position="192"/>
    </location>
</feature>
<dbReference type="Pfam" id="PF13840">
    <property type="entry name" value="ACT_7"/>
    <property type="match status" value="1"/>
</dbReference>
<keyword evidence="4" id="KW-1185">Reference proteome</keyword>
<dbReference type="EMBL" id="BQKY01000017">
    <property type="protein sequence ID" value="GJN94503.1"/>
    <property type="molecule type" value="Genomic_DNA"/>
</dbReference>
<name>A0AAV5GW91_9BASI</name>
<dbReference type="SUPFAM" id="SSF55021">
    <property type="entry name" value="ACT-like"/>
    <property type="match status" value="1"/>
</dbReference>
<feature type="compositionally biased region" description="Low complexity" evidence="1">
    <location>
        <begin position="287"/>
        <end position="319"/>
    </location>
</feature>
<evidence type="ECO:0000313" key="4">
    <source>
        <dbReference type="Proteomes" id="UP001342314"/>
    </source>
</evidence>
<protein>
    <recommendedName>
        <fullName evidence="2">CASTOR ACT domain-containing protein</fullName>
    </recommendedName>
</protein>
<dbReference type="InterPro" id="IPR027795">
    <property type="entry name" value="CASTOR_ACT_dom"/>
</dbReference>
<reference evidence="3 4" key="1">
    <citation type="submission" date="2021-12" db="EMBL/GenBank/DDBJ databases">
        <title>High titer production of polyol ester of fatty acids by Rhodotorula paludigena BS15 towards product separation-free biomass refinery.</title>
        <authorList>
            <person name="Mano J."/>
            <person name="Ono H."/>
            <person name="Tanaka T."/>
            <person name="Naito K."/>
            <person name="Sushida H."/>
            <person name="Ike M."/>
            <person name="Tokuyasu K."/>
            <person name="Kitaoka M."/>
        </authorList>
    </citation>
    <scope>NUCLEOTIDE SEQUENCE [LARGE SCALE GENOMIC DNA]</scope>
    <source>
        <strain evidence="3 4">BS15</strain>
    </source>
</reference>
<comment type="caution">
    <text evidence="3">The sequence shown here is derived from an EMBL/GenBank/DDBJ whole genome shotgun (WGS) entry which is preliminary data.</text>
</comment>
<dbReference type="InterPro" id="IPR051719">
    <property type="entry name" value="CASTOR_mTORC1"/>
</dbReference>
<feature type="compositionally biased region" description="Basic and acidic residues" evidence="1">
    <location>
        <begin position="601"/>
        <end position="613"/>
    </location>
</feature>
<dbReference type="Gene3D" id="3.30.2130.10">
    <property type="entry name" value="VC0802-like"/>
    <property type="match status" value="2"/>
</dbReference>
<dbReference type="GO" id="GO:0046394">
    <property type="term" value="P:carboxylic acid biosynthetic process"/>
    <property type="evidence" value="ECO:0007669"/>
    <property type="project" value="UniProtKB-ARBA"/>
</dbReference>
<dbReference type="GO" id="GO:0006520">
    <property type="term" value="P:amino acid metabolic process"/>
    <property type="evidence" value="ECO:0007669"/>
    <property type="project" value="UniProtKB-ARBA"/>
</dbReference>
<evidence type="ECO:0000256" key="1">
    <source>
        <dbReference type="SAM" id="MobiDB-lite"/>
    </source>
</evidence>
<feature type="compositionally biased region" description="Acidic residues" evidence="1">
    <location>
        <begin position="556"/>
        <end position="579"/>
    </location>
</feature>
<feature type="region of interest" description="Disordered" evidence="1">
    <location>
        <begin position="546"/>
        <end position="613"/>
    </location>
</feature>
<feature type="region of interest" description="Disordered" evidence="1">
    <location>
        <begin position="272"/>
        <end position="319"/>
    </location>
</feature>
<dbReference type="InterPro" id="IPR045865">
    <property type="entry name" value="ACT-like_dom_sf"/>
</dbReference>
<dbReference type="Proteomes" id="UP001342314">
    <property type="component" value="Unassembled WGS sequence"/>
</dbReference>
<dbReference type="PANTHER" id="PTHR31131:SF6">
    <property type="entry name" value="CASTOR ACT DOMAIN-CONTAINING PROTEIN"/>
    <property type="match status" value="1"/>
</dbReference>
<dbReference type="AlphaFoldDB" id="A0AAV5GW91"/>
<proteinExistence type="predicted"/>
<evidence type="ECO:0000259" key="2">
    <source>
        <dbReference type="Pfam" id="PF13840"/>
    </source>
</evidence>
<evidence type="ECO:0000313" key="3">
    <source>
        <dbReference type="EMBL" id="GJN94503.1"/>
    </source>
</evidence>
<feature type="compositionally biased region" description="Gly residues" evidence="1">
    <location>
        <begin position="222"/>
        <end position="234"/>
    </location>
</feature>
<accession>A0AAV5GW91</accession>
<gene>
    <name evidence="3" type="ORF">Rhopal_007585-T1</name>
</gene>
<feature type="region of interest" description="Disordered" evidence="1">
    <location>
        <begin position="216"/>
        <end position="242"/>
    </location>
</feature>